<evidence type="ECO:0008006" key="7">
    <source>
        <dbReference type="Google" id="ProtNLM"/>
    </source>
</evidence>
<sequence length="560" mass="63230">MNVNTTYLTLALLTFSYTISAQTLAEARKAIDSEQYQKGKSLLRKLTVSEPANAEVYFVLGDLYLKTRVSNQRPDYIDSAKAAFLKGTEIKADYPLNFIGLGAVDLAQKKNPKLNFDKAIALTKKKDHATDLHIANAYINAIDPNLTEALVHLERAKMTNAKDPLVFLALGDAYRLQKKNSDAFSAYRSAYDMDKTLLRSKVELGKINKLSKAFPESIAEYNNVVALDPNYGPAYRELAEAHLGWSWTSQKEHETRIKQALQYYEKYMDLTDRSMDSRLRHADFLYLTKDFKALETEANAMAKIEKSDARVLRYLAYAAFENGNYPQTTSALKDFMAKVEPARIIGQDYLYLGRAQLKDSVQFNEGYVNLIKAIEKDSANIEFVSEAAQILYKGRKYDEAAKAYEVSIKNPKRNLQDYYFLGQTYYTQFANAKNAGQSPSIELLNKAEKAFAYLVEKAPTTQIAWIYRGRIHRLLDGEADTKGLGVPFFEKYVNIVTVEKPELKDKDSEKRTLIESYLYLGSVAARRDGNNAKALDLFKKALEIEPTNPTALQAIKALGG</sequence>
<dbReference type="SMART" id="SM00028">
    <property type="entry name" value="TPR"/>
    <property type="match status" value="4"/>
</dbReference>
<dbReference type="PANTHER" id="PTHR15704">
    <property type="entry name" value="SUPERKILLER 3 PROTEIN-RELATED"/>
    <property type="match status" value="1"/>
</dbReference>
<evidence type="ECO:0000313" key="6">
    <source>
        <dbReference type="Proteomes" id="UP000189981"/>
    </source>
</evidence>
<protein>
    <recommendedName>
        <fullName evidence="7">Tetratricopeptide repeat-containing protein</fullName>
    </recommendedName>
</protein>
<proteinExistence type="predicted"/>
<gene>
    <name evidence="5" type="ORF">SAMN05661099_0350</name>
</gene>
<dbReference type="PANTHER" id="PTHR15704:SF7">
    <property type="entry name" value="SUPERKILLER COMPLEX PROTEIN 3"/>
    <property type="match status" value="1"/>
</dbReference>
<dbReference type="InterPro" id="IPR011990">
    <property type="entry name" value="TPR-like_helical_dom_sf"/>
</dbReference>
<feature type="chain" id="PRO_5013250599" description="Tetratricopeptide repeat-containing protein" evidence="4">
    <location>
        <begin position="22"/>
        <end position="560"/>
    </location>
</feature>
<keyword evidence="1" id="KW-0677">Repeat</keyword>
<dbReference type="InterPro" id="IPR019734">
    <property type="entry name" value="TPR_rpt"/>
</dbReference>
<accession>A0A1T5A5F1</accession>
<feature type="signal peptide" evidence="4">
    <location>
        <begin position="1"/>
        <end position="21"/>
    </location>
</feature>
<dbReference type="AlphaFoldDB" id="A0A1T5A5F1"/>
<dbReference type="GO" id="GO:0055087">
    <property type="term" value="C:Ski complex"/>
    <property type="evidence" value="ECO:0007669"/>
    <property type="project" value="InterPro"/>
</dbReference>
<keyword evidence="4" id="KW-0732">Signal</keyword>
<dbReference type="PROSITE" id="PS50005">
    <property type="entry name" value="TPR"/>
    <property type="match status" value="1"/>
</dbReference>
<dbReference type="Gene3D" id="1.25.40.10">
    <property type="entry name" value="Tetratricopeptide repeat domain"/>
    <property type="match status" value="2"/>
</dbReference>
<feature type="repeat" description="TPR" evidence="3">
    <location>
        <begin position="515"/>
        <end position="548"/>
    </location>
</feature>
<dbReference type="Proteomes" id="UP000189981">
    <property type="component" value="Unassembled WGS sequence"/>
</dbReference>
<dbReference type="GO" id="GO:0006401">
    <property type="term" value="P:RNA catabolic process"/>
    <property type="evidence" value="ECO:0007669"/>
    <property type="project" value="InterPro"/>
</dbReference>
<dbReference type="EMBL" id="FUYR01000001">
    <property type="protein sequence ID" value="SKB30242.1"/>
    <property type="molecule type" value="Genomic_DNA"/>
</dbReference>
<dbReference type="RefSeq" id="WP_079700842.1">
    <property type="nucleotide sequence ID" value="NZ_FUYR01000001.1"/>
</dbReference>
<evidence type="ECO:0000256" key="1">
    <source>
        <dbReference type="ARBA" id="ARBA00022737"/>
    </source>
</evidence>
<dbReference type="InterPro" id="IPR039226">
    <property type="entry name" value="Ski3/TTC37"/>
</dbReference>
<reference evidence="6" key="1">
    <citation type="submission" date="2017-02" db="EMBL/GenBank/DDBJ databases">
        <authorList>
            <person name="Varghese N."/>
            <person name="Submissions S."/>
        </authorList>
    </citation>
    <scope>NUCLEOTIDE SEQUENCE [LARGE SCALE GENOMIC DNA]</scope>
    <source>
        <strain evidence="6">DSM 22385</strain>
    </source>
</reference>
<evidence type="ECO:0000256" key="3">
    <source>
        <dbReference type="PROSITE-ProRule" id="PRU00339"/>
    </source>
</evidence>
<dbReference type="STRING" id="572036.SAMN05661099_0350"/>
<evidence type="ECO:0000313" key="5">
    <source>
        <dbReference type="EMBL" id="SKB30242.1"/>
    </source>
</evidence>
<evidence type="ECO:0000256" key="2">
    <source>
        <dbReference type="ARBA" id="ARBA00022803"/>
    </source>
</evidence>
<dbReference type="SUPFAM" id="SSF48452">
    <property type="entry name" value="TPR-like"/>
    <property type="match status" value="3"/>
</dbReference>
<keyword evidence="6" id="KW-1185">Reference proteome</keyword>
<dbReference type="OrthoDB" id="638548at2"/>
<name>A0A1T5A5F1_9SPHI</name>
<evidence type="ECO:0000256" key="4">
    <source>
        <dbReference type="SAM" id="SignalP"/>
    </source>
</evidence>
<organism evidence="5 6">
    <name type="scientific">Daejeonella lutea</name>
    <dbReference type="NCBI Taxonomy" id="572036"/>
    <lineage>
        <taxon>Bacteria</taxon>
        <taxon>Pseudomonadati</taxon>
        <taxon>Bacteroidota</taxon>
        <taxon>Sphingobacteriia</taxon>
        <taxon>Sphingobacteriales</taxon>
        <taxon>Sphingobacteriaceae</taxon>
        <taxon>Daejeonella</taxon>
    </lineage>
</organism>
<keyword evidence="2 3" id="KW-0802">TPR repeat</keyword>